<evidence type="ECO:0000313" key="2">
    <source>
        <dbReference type="Proteomes" id="UP001140272"/>
    </source>
</evidence>
<name>A0A9X3BQB1_9MYCO</name>
<dbReference type="EMBL" id="JACKRN010000681">
    <property type="protein sequence ID" value="MCV7072342.1"/>
    <property type="molecule type" value="Genomic_DNA"/>
</dbReference>
<gene>
    <name evidence="1" type="ORF">H7H73_20130</name>
</gene>
<accession>A0A9X3BQB1</accession>
<reference evidence="1" key="1">
    <citation type="submission" date="2020-07" db="EMBL/GenBank/DDBJ databases">
        <authorList>
            <person name="Pettersson B.M.F."/>
            <person name="Behra P.R.K."/>
            <person name="Ramesh M."/>
            <person name="Das S."/>
            <person name="Dasgupta S."/>
            <person name="Kirsebom L.A."/>
        </authorList>
    </citation>
    <scope>NUCLEOTIDE SEQUENCE</scope>
    <source>
        <strain evidence="1">DSM 45406</strain>
    </source>
</reference>
<sequence>MQFVQEVVGSGECAGVMECGAESVLVEGFGVKMLGGELPDPNPRRHRLGVAGECVRPLERGHWATPYAAPRGQVGDAEKGQGGVVKLPPVIGGGQVTAELESSDRKISQPGEVLAFQLDVGMGLYLAERGIGGQVRITSSLPGHRDHLWDDRKRLPTSVAAADLYGQNVQIVDMNALNAALAVNRWKRHVGIYADLEGEHFSLYASDGNDITNEDQ</sequence>
<evidence type="ECO:0000313" key="1">
    <source>
        <dbReference type="EMBL" id="MCV7072342.1"/>
    </source>
</evidence>
<reference evidence="1" key="2">
    <citation type="journal article" date="2022" name="BMC Genomics">
        <title>Comparative genome analysis of mycobacteria focusing on tRNA and non-coding RNA.</title>
        <authorList>
            <person name="Behra P.R.K."/>
            <person name="Pettersson B.M.F."/>
            <person name="Ramesh M."/>
            <person name="Das S."/>
            <person name="Dasgupta S."/>
            <person name="Kirsebom L.A."/>
        </authorList>
    </citation>
    <scope>NUCLEOTIDE SEQUENCE</scope>
    <source>
        <strain evidence="1">DSM 45406</strain>
    </source>
</reference>
<protein>
    <submittedName>
        <fullName evidence="1">Uncharacterized protein</fullName>
    </submittedName>
</protein>
<proteinExistence type="predicted"/>
<organism evidence="1 2">
    <name type="scientific">Mycolicibacterium rufum</name>
    <dbReference type="NCBI Taxonomy" id="318424"/>
    <lineage>
        <taxon>Bacteria</taxon>
        <taxon>Bacillati</taxon>
        <taxon>Actinomycetota</taxon>
        <taxon>Actinomycetes</taxon>
        <taxon>Mycobacteriales</taxon>
        <taxon>Mycobacteriaceae</taxon>
        <taxon>Mycolicibacterium</taxon>
    </lineage>
</organism>
<comment type="caution">
    <text evidence="1">The sequence shown here is derived from an EMBL/GenBank/DDBJ whole genome shotgun (WGS) entry which is preliminary data.</text>
</comment>
<dbReference type="AlphaFoldDB" id="A0A9X3BQB1"/>
<dbReference type="Proteomes" id="UP001140272">
    <property type="component" value="Unassembled WGS sequence"/>
</dbReference>